<sequence length="189" mass="21690">MNSIVQMLAFDVCFGTAVKHTLFITTTLTLYDYLLMFDDEIRYVWKGRKSLITYLYISNRILLVGYQIGLIYFITGNPASSMISSKSIPLLGCWHPRLAVFCRRLRPSVFGVFFLFFFGHLHNVEDICDNFKKQGTHGVPLDSGVGKIGRRARDGSPLPFGDQPQIGSDFDRHRVRLCRIHHRHLVHLS</sequence>
<organism evidence="1 2">
    <name type="scientific">Thelephora ganbajun</name>
    <name type="common">Ganba fungus</name>
    <dbReference type="NCBI Taxonomy" id="370292"/>
    <lineage>
        <taxon>Eukaryota</taxon>
        <taxon>Fungi</taxon>
        <taxon>Dikarya</taxon>
        <taxon>Basidiomycota</taxon>
        <taxon>Agaricomycotina</taxon>
        <taxon>Agaricomycetes</taxon>
        <taxon>Thelephorales</taxon>
        <taxon>Thelephoraceae</taxon>
        <taxon>Thelephora</taxon>
    </lineage>
</organism>
<dbReference type="EMBL" id="MU117978">
    <property type="protein sequence ID" value="KAF9651167.1"/>
    <property type="molecule type" value="Genomic_DNA"/>
</dbReference>
<evidence type="ECO:0000313" key="2">
    <source>
        <dbReference type="Proteomes" id="UP000886501"/>
    </source>
</evidence>
<keyword evidence="2" id="KW-1185">Reference proteome</keyword>
<gene>
    <name evidence="1" type="ORF">BDM02DRAFT_979028</name>
</gene>
<dbReference type="Proteomes" id="UP000886501">
    <property type="component" value="Unassembled WGS sequence"/>
</dbReference>
<accession>A0ACB6ZNG0</accession>
<name>A0ACB6ZNG0_THEGA</name>
<comment type="caution">
    <text evidence="1">The sequence shown here is derived from an EMBL/GenBank/DDBJ whole genome shotgun (WGS) entry which is preliminary data.</text>
</comment>
<reference evidence="1" key="2">
    <citation type="journal article" date="2020" name="Nat. Commun.">
        <title>Large-scale genome sequencing of mycorrhizal fungi provides insights into the early evolution of symbiotic traits.</title>
        <authorList>
            <person name="Miyauchi S."/>
            <person name="Kiss E."/>
            <person name="Kuo A."/>
            <person name="Drula E."/>
            <person name="Kohler A."/>
            <person name="Sanchez-Garcia M."/>
            <person name="Morin E."/>
            <person name="Andreopoulos B."/>
            <person name="Barry K.W."/>
            <person name="Bonito G."/>
            <person name="Buee M."/>
            <person name="Carver A."/>
            <person name="Chen C."/>
            <person name="Cichocki N."/>
            <person name="Clum A."/>
            <person name="Culley D."/>
            <person name="Crous P.W."/>
            <person name="Fauchery L."/>
            <person name="Girlanda M."/>
            <person name="Hayes R.D."/>
            <person name="Keri Z."/>
            <person name="LaButti K."/>
            <person name="Lipzen A."/>
            <person name="Lombard V."/>
            <person name="Magnuson J."/>
            <person name="Maillard F."/>
            <person name="Murat C."/>
            <person name="Nolan M."/>
            <person name="Ohm R.A."/>
            <person name="Pangilinan J."/>
            <person name="Pereira M.F."/>
            <person name="Perotto S."/>
            <person name="Peter M."/>
            <person name="Pfister S."/>
            <person name="Riley R."/>
            <person name="Sitrit Y."/>
            <person name="Stielow J.B."/>
            <person name="Szollosi G."/>
            <person name="Zifcakova L."/>
            <person name="Stursova M."/>
            <person name="Spatafora J.W."/>
            <person name="Tedersoo L."/>
            <person name="Vaario L.M."/>
            <person name="Yamada A."/>
            <person name="Yan M."/>
            <person name="Wang P."/>
            <person name="Xu J."/>
            <person name="Bruns T."/>
            <person name="Baldrian P."/>
            <person name="Vilgalys R."/>
            <person name="Dunand C."/>
            <person name="Henrissat B."/>
            <person name="Grigoriev I.V."/>
            <person name="Hibbett D."/>
            <person name="Nagy L.G."/>
            <person name="Martin F.M."/>
        </authorList>
    </citation>
    <scope>NUCLEOTIDE SEQUENCE</scope>
    <source>
        <strain evidence="1">P2</strain>
    </source>
</reference>
<protein>
    <submittedName>
        <fullName evidence="1">Uncharacterized protein</fullName>
    </submittedName>
</protein>
<proteinExistence type="predicted"/>
<reference evidence="1" key="1">
    <citation type="submission" date="2019-10" db="EMBL/GenBank/DDBJ databases">
        <authorList>
            <consortium name="DOE Joint Genome Institute"/>
            <person name="Kuo A."/>
            <person name="Miyauchi S."/>
            <person name="Kiss E."/>
            <person name="Drula E."/>
            <person name="Kohler A."/>
            <person name="Sanchez-Garcia M."/>
            <person name="Andreopoulos B."/>
            <person name="Barry K.W."/>
            <person name="Bonito G."/>
            <person name="Buee M."/>
            <person name="Carver A."/>
            <person name="Chen C."/>
            <person name="Cichocki N."/>
            <person name="Clum A."/>
            <person name="Culley D."/>
            <person name="Crous P.W."/>
            <person name="Fauchery L."/>
            <person name="Girlanda M."/>
            <person name="Hayes R."/>
            <person name="Keri Z."/>
            <person name="Labutti K."/>
            <person name="Lipzen A."/>
            <person name="Lombard V."/>
            <person name="Magnuson J."/>
            <person name="Maillard F."/>
            <person name="Morin E."/>
            <person name="Murat C."/>
            <person name="Nolan M."/>
            <person name="Ohm R."/>
            <person name="Pangilinan J."/>
            <person name="Pereira M."/>
            <person name="Perotto S."/>
            <person name="Peter M."/>
            <person name="Riley R."/>
            <person name="Sitrit Y."/>
            <person name="Stielow B."/>
            <person name="Szollosi G."/>
            <person name="Zifcakova L."/>
            <person name="Stursova M."/>
            <person name="Spatafora J.W."/>
            <person name="Tedersoo L."/>
            <person name="Vaario L.-M."/>
            <person name="Yamada A."/>
            <person name="Yan M."/>
            <person name="Wang P."/>
            <person name="Xu J."/>
            <person name="Bruns T."/>
            <person name="Baldrian P."/>
            <person name="Vilgalys R."/>
            <person name="Henrissat B."/>
            <person name="Grigoriev I.V."/>
            <person name="Hibbett D."/>
            <person name="Nagy L.G."/>
            <person name="Martin F.M."/>
        </authorList>
    </citation>
    <scope>NUCLEOTIDE SEQUENCE</scope>
    <source>
        <strain evidence="1">P2</strain>
    </source>
</reference>
<evidence type="ECO:0000313" key="1">
    <source>
        <dbReference type="EMBL" id="KAF9651167.1"/>
    </source>
</evidence>